<comment type="caution">
    <text evidence="1">The sequence shown here is derived from an EMBL/GenBank/DDBJ whole genome shotgun (WGS) entry which is preliminary data.</text>
</comment>
<evidence type="ECO:0000313" key="1">
    <source>
        <dbReference type="EMBL" id="NNH03160.1"/>
    </source>
</evidence>
<dbReference type="AlphaFoldDB" id="A0A7Y2Q0R4"/>
<evidence type="ECO:0008006" key="3">
    <source>
        <dbReference type="Google" id="ProtNLM"/>
    </source>
</evidence>
<protein>
    <recommendedName>
        <fullName evidence="3">C2H2-type domain-containing protein</fullName>
    </recommendedName>
</protein>
<evidence type="ECO:0000313" key="2">
    <source>
        <dbReference type="Proteomes" id="UP000543598"/>
    </source>
</evidence>
<reference evidence="1 2" key="1">
    <citation type="submission" date="2020-05" db="EMBL/GenBank/DDBJ databases">
        <title>MicrobeNet Type strains.</title>
        <authorList>
            <person name="Nicholson A.C."/>
        </authorList>
    </citation>
    <scope>NUCLEOTIDE SEQUENCE [LARGE SCALE GENOMIC DNA]</scope>
    <source>
        <strain evidence="1 2">JCM 14282</strain>
    </source>
</reference>
<gene>
    <name evidence="1" type="ORF">HLA99_04745</name>
</gene>
<proteinExistence type="predicted"/>
<organism evidence="1 2">
    <name type="scientific">Microbacterium ulmi</name>
    <dbReference type="NCBI Taxonomy" id="179095"/>
    <lineage>
        <taxon>Bacteria</taxon>
        <taxon>Bacillati</taxon>
        <taxon>Actinomycetota</taxon>
        <taxon>Actinomycetes</taxon>
        <taxon>Micrococcales</taxon>
        <taxon>Microbacteriaceae</taxon>
        <taxon>Microbacterium</taxon>
    </lineage>
</organism>
<sequence>MAVTCSKCHKTFPDQVALSAHVCTPLRATDPPGTTPFTGNTRPKT</sequence>
<accession>A0A7Y2Q0R4</accession>
<dbReference type="RefSeq" id="WP_167034571.1">
    <property type="nucleotide sequence ID" value="NZ_BAAANA010000002.1"/>
</dbReference>
<name>A0A7Y2Q0R4_9MICO</name>
<dbReference type="Proteomes" id="UP000543598">
    <property type="component" value="Unassembled WGS sequence"/>
</dbReference>
<keyword evidence="2" id="KW-1185">Reference proteome</keyword>
<dbReference type="EMBL" id="JABEMB010000003">
    <property type="protein sequence ID" value="NNH03160.1"/>
    <property type="molecule type" value="Genomic_DNA"/>
</dbReference>